<keyword evidence="4" id="KW-1185">Reference proteome</keyword>
<feature type="region of interest" description="Disordered" evidence="1">
    <location>
        <begin position="14"/>
        <end position="34"/>
    </location>
</feature>
<feature type="compositionally biased region" description="Basic and acidic residues" evidence="1">
    <location>
        <begin position="21"/>
        <end position="33"/>
    </location>
</feature>
<evidence type="ECO:0000313" key="3">
    <source>
        <dbReference type="EMBL" id="ABB36820.2"/>
    </source>
</evidence>
<proteinExistence type="predicted"/>
<gene>
    <name evidence="3" type="ordered locus">Dde_0019</name>
</gene>
<sequence length="123" mass="14383">MQYIAEQRIKEAAENGELDDYEGKGKPLVHNDDPLMPPELRMAYKILKNSGFMPPEAQDLKEVHSIMELLDTCSDEQVRYRQMNKVQVLLARINRGRRYPVRLEELQEYYRKTVERVTVNGGS</sequence>
<dbReference type="KEGG" id="dde:Dde_0019"/>
<dbReference type="InterPro" id="IPR018961">
    <property type="entry name" value="DnaJ_homolog_subfam-C_membr-28"/>
</dbReference>
<dbReference type="STRING" id="207559.Dde_0019"/>
<organism evidence="3 4">
    <name type="scientific">Oleidesulfovibrio alaskensis (strain ATCC BAA-1058 / DSM 17464 / G20)</name>
    <name type="common">Desulfovibrio alaskensis</name>
    <dbReference type="NCBI Taxonomy" id="207559"/>
    <lineage>
        <taxon>Bacteria</taxon>
        <taxon>Pseudomonadati</taxon>
        <taxon>Thermodesulfobacteriota</taxon>
        <taxon>Desulfovibrionia</taxon>
        <taxon>Desulfovibrionales</taxon>
        <taxon>Desulfovibrionaceae</taxon>
        <taxon>Oleidesulfovibrio</taxon>
    </lineage>
</organism>
<dbReference type="AlphaFoldDB" id="Q317Q6"/>
<dbReference type="InterPro" id="IPR052573">
    <property type="entry name" value="DnaJ_C_subfamily_28"/>
</dbReference>
<dbReference type="HOGENOM" id="CLU_129296_0_0_7"/>
<name>Q317Q6_OLEA2</name>
<dbReference type="PANTHER" id="PTHR39158">
    <property type="entry name" value="OS08G0560600 PROTEIN"/>
    <property type="match status" value="1"/>
</dbReference>
<evidence type="ECO:0000259" key="2">
    <source>
        <dbReference type="Pfam" id="PF09350"/>
    </source>
</evidence>
<dbReference type="Pfam" id="PF09350">
    <property type="entry name" value="DJC28_CD"/>
    <property type="match status" value="1"/>
</dbReference>
<evidence type="ECO:0000313" key="4">
    <source>
        <dbReference type="Proteomes" id="UP000002710"/>
    </source>
</evidence>
<protein>
    <submittedName>
        <fullName evidence="3">DnaJ-like, subfamily C, domain-containing protein</fullName>
    </submittedName>
</protein>
<reference evidence="3 4" key="1">
    <citation type="journal article" date="2011" name="J. Bacteriol.">
        <title>Complete genome sequence and updated annotation of Desulfovibrio alaskensis G20.</title>
        <authorList>
            <person name="Hauser L.J."/>
            <person name="Land M.L."/>
            <person name="Brown S.D."/>
            <person name="Larimer F."/>
            <person name="Keller K.L."/>
            <person name="Rapp-Giles B.J."/>
            <person name="Price M.N."/>
            <person name="Lin M."/>
            <person name="Bruce D.C."/>
            <person name="Detter J.C."/>
            <person name="Tapia R."/>
            <person name="Han C.S."/>
            <person name="Goodwin L.A."/>
            <person name="Cheng J.F."/>
            <person name="Pitluck S."/>
            <person name="Copeland A."/>
            <person name="Lucas S."/>
            <person name="Nolan M."/>
            <person name="Lapidus A.L."/>
            <person name="Palumbo A.V."/>
            <person name="Wall J.D."/>
        </authorList>
    </citation>
    <scope>NUCLEOTIDE SEQUENCE [LARGE SCALE GENOMIC DNA]</scope>
    <source>
        <strain evidence="4">ATCC BAA 1058 / DSM 17464 / G20</strain>
    </source>
</reference>
<feature type="domain" description="DnaJ homologue subfamily C member 28 conserved" evidence="2">
    <location>
        <begin position="4"/>
        <end position="70"/>
    </location>
</feature>
<dbReference type="EMBL" id="CP000112">
    <property type="protein sequence ID" value="ABB36820.2"/>
    <property type="molecule type" value="Genomic_DNA"/>
</dbReference>
<accession>Q317Q6</accession>
<evidence type="ECO:0000256" key="1">
    <source>
        <dbReference type="SAM" id="MobiDB-lite"/>
    </source>
</evidence>
<dbReference type="eggNOG" id="ENOG5032TNY">
    <property type="taxonomic scope" value="Bacteria"/>
</dbReference>
<dbReference type="PANTHER" id="PTHR39158:SF1">
    <property type="entry name" value="DNAJ HOMOLOG SUBFAMILY C MEMBER 28"/>
    <property type="match status" value="1"/>
</dbReference>
<dbReference type="Proteomes" id="UP000002710">
    <property type="component" value="Chromosome"/>
</dbReference>